<name>A0A9N8DCF6_9STRA</name>
<reference evidence="1" key="1">
    <citation type="submission" date="2020-06" db="EMBL/GenBank/DDBJ databases">
        <authorList>
            <consortium name="Plant Systems Biology data submission"/>
        </authorList>
    </citation>
    <scope>NUCLEOTIDE SEQUENCE</scope>
    <source>
        <strain evidence="1">D6</strain>
    </source>
</reference>
<dbReference type="GO" id="GO:0003676">
    <property type="term" value="F:nucleic acid binding"/>
    <property type="evidence" value="ECO:0007669"/>
    <property type="project" value="InterPro"/>
</dbReference>
<dbReference type="Pfam" id="PF02536">
    <property type="entry name" value="mTERF"/>
    <property type="match status" value="1"/>
</dbReference>
<dbReference type="AlphaFoldDB" id="A0A9N8DCF6"/>
<gene>
    <name evidence="1" type="ORF">SEMRO_76_G041621.1</name>
</gene>
<dbReference type="EMBL" id="CAICTM010000075">
    <property type="protein sequence ID" value="CAB9500124.1"/>
    <property type="molecule type" value="Genomic_DNA"/>
</dbReference>
<evidence type="ECO:0000313" key="2">
    <source>
        <dbReference type="Proteomes" id="UP001153069"/>
    </source>
</evidence>
<dbReference type="Proteomes" id="UP001153069">
    <property type="component" value="Unassembled WGS sequence"/>
</dbReference>
<organism evidence="1 2">
    <name type="scientific">Seminavis robusta</name>
    <dbReference type="NCBI Taxonomy" id="568900"/>
    <lineage>
        <taxon>Eukaryota</taxon>
        <taxon>Sar</taxon>
        <taxon>Stramenopiles</taxon>
        <taxon>Ochrophyta</taxon>
        <taxon>Bacillariophyta</taxon>
        <taxon>Bacillariophyceae</taxon>
        <taxon>Bacillariophycidae</taxon>
        <taxon>Naviculales</taxon>
        <taxon>Naviculaceae</taxon>
        <taxon>Seminavis</taxon>
    </lineage>
</organism>
<dbReference type="InterPro" id="IPR003690">
    <property type="entry name" value="MTERF"/>
</dbReference>
<comment type="caution">
    <text evidence="1">The sequence shown here is derived from an EMBL/GenBank/DDBJ whole genome shotgun (WGS) entry which is preliminary data.</text>
</comment>
<evidence type="ECO:0000313" key="1">
    <source>
        <dbReference type="EMBL" id="CAB9500124.1"/>
    </source>
</evidence>
<keyword evidence="2" id="KW-1185">Reference proteome</keyword>
<proteinExistence type="predicted"/>
<sequence>MELGADRATGIKGSNHYNSIFSTIIMAAPKDHGPVTLLLTMVLVLVAALQETAGFQPALSDSLMGWNSKPRTGYQYEGFESASGTNFKGALVLNQQSTIAVLRAKPRRTEATEEQHKIAILKRLKMNKKEIDSLITKWPNILALKEENILQTANWIQDYLQSIAR</sequence>
<protein>
    <submittedName>
        <fullName evidence="1">Uncharacterized protein</fullName>
    </submittedName>
</protein>
<accession>A0A9N8DCF6</accession>